<feature type="compositionally biased region" description="Polar residues" evidence="7">
    <location>
        <begin position="26"/>
        <end position="39"/>
    </location>
</feature>
<evidence type="ECO:0000256" key="8">
    <source>
        <dbReference type="SAM" id="Phobius"/>
    </source>
</evidence>
<evidence type="ECO:0000313" key="11">
    <source>
        <dbReference type="Proteomes" id="UP000593568"/>
    </source>
</evidence>
<evidence type="ECO:0000256" key="1">
    <source>
        <dbReference type="ARBA" id="ARBA00004141"/>
    </source>
</evidence>
<feature type="transmembrane region" description="Helical" evidence="8">
    <location>
        <begin position="151"/>
        <end position="179"/>
    </location>
</feature>
<evidence type="ECO:0000256" key="3">
    <source>
        <dbReference type="ARBA" id="ARBA00022737"/>
    </source>
</evidence>
<feature type="domain" description="PGG" evidence="9">
    <location>
        <begin position="69"/>
        <end position="177"/>
    </location>
</feature>
<feature type="region of interest" description="Disordered" evidence="7">
    <location>
        <begin position="1"/>
        <end position="41"/>
    </location>
</feature>
<reference evidence="10 11" key="1">
    <citation type="journal article" date="2019" name="Genome Biol. Evol.">
        <title>Insights into the evolution of the New World diploid cottons (Gossypium, subgenus Houzingenia) based on genome sequencing.</title>
        <authorList>
            <person name="Grover C.E."/>
            <person name="Arick M.A. 2nd"/>
            <person name="Thrash A."/>
            <person name="Conover J.L."/>
            <person name="Sanders W.S."/>
            <person name="Peterson D.G."/>
            <person name="Frelichowski J.E."/>
            <person name="Scheffler J.A."/>
            <person name="Scheffler B.E."/>
            <person name="Wendel J.F."/>
        </authorList>
    </citation>
    <scope>NUCLEOTIDE SEQUENCE [LARGE SCALE GENOMIC DNA]</scope>
    <source>
        <strain evidence="10">8</strain>
        <tissue evidence="10">Leaf</tissue>
    </source>
</reference>
<name>A0A7J9DV25_9ROSI</name>
<evidence type="ECO:0000256" key="7">
    <source>
        <dbReference type="SAM" id="MobiDB-lite"/>
    </source>
</evidence>
<accession>A0A7J9DV25</accession>
<dbReference type="InterPro" id="IPR026961">
    <property type="entry name" value="PGG_dom"/>
</dbReference>
<evidence type="ECO:0000313" key="10">
    <source>
        <dbReference type="EMBL" id="MBA0764185.1"/>
    </source>
</evidence>
<dbReference type="Proteomes" id="UP000593568">
    <property type="component" value="Unassembled WGS sequence"/>
</dbReference>
<evidence type="ECO:0000256" key="2">
    <source>
        <dbReference type="ARBA" id="ARBA00022692"/>
    </source>
</evidence>
<keyword evidence="11" id="KW-1185">Reference proteome</keyword>
<evidence type="ECO:0000256" key="5">
    <source>
        <dbReference type="ARBA" id="ARBA00023043"/>
    </source>
</evidence>
<keyword evidence="2 8" id="KW-0812">Transmembrane</keyword>
<evidence type="ECO:0000259" key="9">
    <source>
        <dbReference type="Pfam" id="PF13962"/>
    </source>
</evidence>
<dbReference type="Pfam" id="PF13962">
    <property type="entry name" value="PGG"/>
    <property type="match status" value="1"/>
</dbReference>
<proteinExistence type="predicted"/>
<feature type="transmembrane region" description="Helical" evidence="8">
    <location>
        <begin position="114"/>
        <end position="139"/>
    </location>
</feature>
<dbReference type="PANTHER" id="PTHR24186">
    <property type="entry name" value="PROTEIN PHOSPHATASE 1 REGULATORY SUBUNIT"/>
    <property type="match status" value="1"/>
</dbReference>
<feature type="transmembrane region" description="Helical" evidence="8">
    <location>
        <begin position="185"/>
        <end position="205"/>
    </location>
</feature>
<evidence type="ECO:0000256" key="6">
    <source>
        <dbReference type="ARBA" id="ARBA00023136"/>
    </source>
</evidence>
<keyword evidence="6 8" id="KW-0472">Membrane</keyword>
<evidence type="ECO:0000256" key="4">
    <source>
        <dbReference type="ARBA" id="ARBA00022989"/>
    </source>
</evidence>
<keyword evidence="3" id="KW-0677">Repeat</keyword>
<protein>
    <recommendedName>
        <fullName evidence="9">PGG domain-containing protein</fullName>
    </recommendedName>
</protein>
<keyword evidence="4 8" id="KW-1133">Transmembrane helix</keyword>
<gene>
    <name evidence="10" type="ORF">Gotri_013550</name>
</gene>
<comment type="subcellular location">
    <subcellularLocation>
        <location evidence="1">Membrane</location>
        <topology evidence="1">Multi-pass membrane protein</topology>
    </subcellularLocation>
</comment>
<comment type="caution">
    <text evidence="10">The sequence shown here is derived from an EMBL/GenBank/DDBJ whole genome shotgun (WGS) entry which is preliminary data.</text>
</comment>
<dbReference type="AlphaFoldDB" id="A0A7J9DV25"/>
<organism evidence="10 11">
    <name type="scientific">Gossypium trilobum</name>
    <dbReference type="NCBI Taxonomy" id="34281"/>
    <lineage>
        <taxon>Eukaryota</taxon>
        <taxon>Viridiplantae</taxon>
        <taxon>Streptophyta</taxon>
        <taxon>Embryophyta</taxon>
        <taxon>Tracheophyta</taxon>
        <taxon>Spermatophyta</taxon>
        <taxon>Magnoliopsida</taxon>
        <taxon>eudicotyledons</taxon>
        <taxon>Gunneridae</taxon>
        <taxon>Pentapetalae</taxon>
        <taxon>rosids</taxon>
        <taxon>malvids</taxon>
        <taxon>Malvales</taxon>
        <taxon>Malvaceae</taxon>
        <taxon>Malvoideae</taxon>
        <taxon>Gossypium</taxon>
    </lineage>
</organism>
<dbReference type="PANTHER" id="PTHR24186:SF50">
    <property type="entry name" value="ANKYRIN REPEAT-CONTAINING PROTEIN ITN1-LIKE ISOFORM X1"/>
    <property type="match status" value="1"/>
</dbReference>
<feature type="transmembrane region" description="Helical" evidence="8">
    <location>
        <begin position="75"/>
        <end position="94"/>
    </location>
</feature>
<keyword evidence="5" id="KW-0040">ANK repeat</keyword>
<sequence length="206" mass="22239">MSVASNGGLESLEHAFNNNGRKRSTESTTTNQEQPQATWSPVAIEAQPQFIPNKRPEPAAIKKLNSDQLDTIDKVNLLVTTLIATVSFAAGFTIPGGYKSDGPQEGMAILSRNLAFRVFMIANALAFCFSTTSMVLHYCKSVVKKLDAHAFYMYFASSFTGYGISAMVIAFASGTYAALFDSPGLAKAVLSIGCSFFGLQLLVYFK</sequence>
<dbReference type="EMBL" id="JABEZW010000004">
    <property type="protein sequence ID" value="MBA0764185.1"/>
    <property type="molecule type" value="Genomic_DNA"/>
</dbReference>
<dbReference type="GO" id="GO:0005886">
    <property type="term" value="C:plasma membrane"/>
    <property type="evidence" value="ECO:0007669"/>
    <property type="project" value="TreeGrafter"/>
</dbReference>